<dbReference type="InterPro" id="IPR023389">
    <property type="entry name" value="DOPA-like_sf"/>
</dbReference>
<dbReference type="EMBL" id="JAQMWT010000336">
    <property type="protein sequence ID" value="KAJ8604239.1"/>
    <property type="molecule type" value="Genomic_DNA"/>
</dbReference>
<dbReference type="Proteomes" id="UP001230188">
    <property type="component" value="Unassembled WGS sequence"/>
</dbReference>
<dbReference type="SUPFAM" id="SSF49777">
    <property type="entry name" value="PEBP-like"/>
    <property type="match status" value="1"/>
</dbReference>
<keyword evidence="3" id="KW-1185">Reference proteome</keyword>
<dbReference type="InterPro" id="IPR014980">
    <property type="entry name" value="DOPA_dioxygen"/>
</dbReference>
<sequence>MSWHIHYTTNRSDMARFYGAFVSRFSDVIAPGVECPFGPNYGANSYKYVCSLESAILEGSPWTTAQRAFFVPLEYAEVAWTYAKQIRGYLDILLHPNTGCMHDDHSVRAQWVVETTVPTINTLEFPRNVPRTGCNDSSWPDMEPACGCVTPVASDAPQDSCGNCNASLDLASFPLVSPSTAGFDCTDPPLSVEYAIDEYAWGQVRCGGLFLDRDVGDAAPKVSYAAADVDRSYLLMLVDPDADATAAWPDSLEPGSRAPQPISRRRLS</sequence>
<evidence type="ECO:0000313" key="2">
    <source>
        <dbReference type="EMBL" id="KAJ8604239.1"/>
    </source>
</evidence>
<reference evidence="2" key="1">
    <citation type="submission" date="2023-01" db="EMBL/GenBank/DDBJ databases">
        <title>Metagenome sequencing of chrysophaentin producing Chrysophaeum taylorii.</title>
        <authorList>
            <person name="Davison J."/>
            <person name="Bewley C."/>
        </authorList>
    </citation>
    <scope>NUCLEOTIDE SEQUENCE</scope>
    <source>
        <strain evidence="2">NIES-1699</strain>
    </source>
</reference>
<organism evidence="2 3">
    <name type="scientific">Chrysophaeum taylorii</name>
    <dbReference type="NCBI Taxonomy" id="2483200"/>
    <lineage>
        <taxon>Eukaryota</taxon>
        <taxon>Sar</taxon>
        <taxon>Stramenopiles</taxon>
        <taxon>Ochrophyta</taxon>
        <taxon>Pelagophyceae</taxon>
        <taxon>Pelagomonadales</taxon>
        <taxon>Pelagomonadaceae</taxon>
        <taxon>Chrysophaeum</taxon>
    </lineage>
</organism>
<accession>A0AAD7XPW0</accession>
<evidence type="ECO:0000313" key="3">
    <source>
        <dbReference type="Proteomes" id="UP001230188"/>
    </source>
</evidence>
<comment type="caution">
    <text evidence="2">The sequence shown here is derived from an EMBL/GenBank/DDBJ whole genome shotgun (WGS) entry which is preliminary data.</text>
</comment>
<dbReference type="Pfam" id="PF08883">
    <property type="entry name" value="DOPA_dioxygen"/>
    <property type="match status" value="1"/>
</dbReference>
<feature type="region of interest" description="Disordered" evidence="1">
    <location>
        <begin position="246"/>
        <end position="268"/>
    </location>
</feature>
<dbReference type="AlphaFoldDB" id="A0AAD7XPW0"/>
<dbReference type="InterPro" id="IPR036610">
    <property type="entry name" value="PEBP-like_sf"/>
</dbReference>
<evidence type="ECO:0000256" key="1">
    <source>
        <dbReference type="SAM" id="MobiDB-lite"/>
    </source>
</evidence>
<protein>
    <submittedName>
        <fullName evidence="2">Uncharacterized protein</fullName>
    </submittedName>
</protein>
<gene>
    <name evidence="2" type="ORF">CTAYLR_009227</name>
</gene>
<dbReference type="SUPFAM" id="SSF143410">
    <property type="entry name" value="DOPA-like"/>
    <property type="match status" value="1"/>
</dbReference>
<dbReference type="Gene3D" id="3.30.70.1240">
    <property type="entry name" value="DOPA-like domains"/>
    <property type="match status" value="1"/>
</dbReference>
<proteinExistence type="predicted"/>
<name>A0AAD7XPW0_9STRA</name>